<comment type="caution">
    <text evidence="3">The sequence shown here is derived from an EMBL/GenBank/DDBJ whole genome shotgun (WGS) entry which is preliminary data.</text>
</comment>
<organism evidence="3 4">
    <name type="scientific">Conoideocrella luteorostrata</name>
    <dbReference type="NCBI Taxonomy" id="1105319"/>
    <lineage>
        <taxon>Eukaryota</taxon>
        <taxon>Fungi</taxon>
        <taxon>Dikarya</taxon>
        <taxon>Ascomycota</taxon>
        <taxon>Pezizomycotina</taxon>
        <taxon>Sordariomycetes</taxon>
        <taxon>Hypocreomycetidae</taxon>
        <taxon>Hypocreales</taxon>
        <taxon>Clavicipitaceae</taxon>
        <taxon>Conoideocrella</taxon>
    </lineage>
</organism>
<evidence type="ECO:0000256" key="1">
    <source>
        <dbReference type="SAM" id="MobiDB-lite"/>
    </source>
</evidence>
<keyword evidence="2" id="KW-0732">Signal</keyword>
<sequence>MVNILLWMALCFSVASAYGSIILPRAPDGSLAALIRNSPQVRGHMKSIIAAMDKLNAEGLPYSEGPLQDFKSVDLDKVAEEKRKCLRLRNSVRPEGFQAIIDINPHADYPDQISGDEPESIEITTSLAKVDNERLGWNKEVSTEIGGSATAEASGGFGPFSASLSATVFGNQRSMSGKNGESSKQTEYRNDIKVTKICKRNSICRVVTWTYTRTIMGRCFLMPYQDLECWGPRIPGNISLGVYLHDTSSLETVAKQFFEVQKPFNSAVDNIGAGFTVQGIQMHSPDFVKAKYEENCSFSYPLRMENGDPVRAQALITEPLDTTEKSPVQQVPKAYKWVQDAEGIKYCNLEKGWSWQPDDFFYIPKAEGGRDEWEQRPDLPQPEGHKEKCPRDTKLSARAEASGKNAAPPKNKLIKVEIISDNVPKFVSQLGKNKNEGFVANL</sequence>
<accession>A0AAJ0CP84</accession>
<feature type="region of interest" description="Disordered" evidence="1">
    <location>
        <begin position="371"/>
        <end position="411"/>
    </location>
</feature>
<evidence type="ECO:0000256" key="2">
    <source>
        <dbReference type="SAM" id="SignalP"/>
    </source>
</evidence>
<feature type="chain" id="PRO_5042583235" evidence="2">
    <location>
        <begin position="20"/>
        <end position="442"/>
    </location>
</feature>
<reference evidence="3" key="1">
    <citation type="submission" date="2023-06" db="EMBL/GenBank/DDBJ databases">
        <title>Conoideocrella luteorostrata (Hypocreales: Clavicipitaceae), a potential biocontrol fungus for elongate hemlock scale in United States Christmas tree production areas.</title>
        <authorList>
            <person name="Barrett H."/>
            <person name="Lovett B."/>
            <person name="Macias A.M."/>
            <person name="Stajich J.E."/>
            <person name="Kasson M.T."/>
        </authorList>
    </citation>
    <scope>NUCLEOTIDE SEQUENCE</scope>
    <source>
        <strain evidence="3">ARSEF 14590</strain>
    </source>
</reference>
<evidence type="ECO:0000313" key="3">
    <source>
        <dbReference type="EMBL" id="KAK2598159.1"/>
    </source>
</evidence>
<feature type="signal peptide" evidence="2">
    <location>
        <begin position="1"/>
        <end position="19"/>
    </location>
</feature>
<protein>
    <submittedName>
        <fullName evidence="3">Uncharacterized protein</fullName>
    </submittedName>
</protein>
<dbReference type="AlphaFoldDB" id="A0AAJ0CP84"/>
<feature type="compositionally biased region" description="Basic and acidic residues" evidence="1">
    <location>
        <begin position="371"/>
        <end position="397"/>
    </location>
</feature>
<proteinExistence type="predicted"/>
<dbReference type="Proteomes" id="UP001251528">
    <property type="component" value="Unassembled WGS sequence"/>
</dbReference>
<gene>
    <name evidence="3" type="ORF">QQS21_005710</name>
</gene>
<name>A0AAJ0CP84_9HYPO</name>
<keyword evidence="4" id="KW-1185">Reference proteome</keyword>
<evidence type="ECO:0000313" key="4">
    <source>
        <dbReference type="Proteomes" id="UP001251528"/>
    </source>
</evidence>
<dbReference type="EMBL" id="JASWJB010000098">
    <property type="protein sequence ID" value="KAK2598159.1"/>
    <property type="molecule type" value="Genomic_DNA"/>
</dbReference>